<reference evidence="5 6" key="1">
    <citation type="submission" date="2016-10" db="EMBL/GenBank/DDBJ databases">
        <authorList>
            <person name="Varghese N."/>
            <person name="Submissions S."/>
        </authorList>
    </citation>
    <scope>NUCLEOTIDE SEQUENCE [LARGE SCALE GENOMIC DNA]</scope>
    <source>
        <strain evidence="6">ATCC 20501</strain>
        <strain evidence="4 5">CGMCC 4.3529</strain>
    </source>
</reference>
<name>A0A1H5STY9_9PSEU</name>
<keyword evidence="2" id="KW-0812">Transmembrane</keyword>
<keyword evidence="5" id="KW-1185">Reference proteome</keyword>
<proteinExistence type="predicted"/>
<evidence type="ECO:0008006" key="7">
    <source>
        <dbReference type="Google" id="ProtNLM"/>
    </source>
</evidence>
<feature type="transmembrane region" description="Helical" evidence="2">
    <location>
        <begin position="45"/>
        <end position="66"/>
    </location>
</feature>
<evidence type="ECO:0000313" key="4">
    <source>
        <dbReference type="EMBL" id="SFC53477.1"/>
    </source>
</evidence>
<dbReference type="EMBL" id="FNVB01000002">
    <property type="protein sequence ID" value="SEF54056.1"/>
    <property type="molecule type" value="Genomic_DNA"/>
</dbReference>
<dbReference type="AlphaFoldDB" id="A0A1H5STY9"/>
<gene>
    <name evidence="3" type="ORF">SAMN02982929_00038</name>
    <name evidence="4" type="ORF">SAMN05216506_101994</name>
</gene>
<dbReference type="Proteomes" id="UP000236729">
    <property type="component" value="Unassembled WGS sequence"/>
</dbReference>
<feature type="region of interest" description="Disordered" evidence="1">
    <location>
        <begin position="1"/>
        <end position="21"/>
    </location>
</feature>
<organism evidence="3 6">
    <name type="scientific">Saccharopolyspora kobensis</name>
    <dbReference type="NCBI Taxonomy" id="146035"/>
    <lineage>
        <taxon>Bacteria</taxon>
        <taxon>Bacillati</taxon>
        <taxon>Actinomycetota</taxon>
        <taxon>Actinomycetes</taxon>
        <taxon>Pseudonocardiales</taxon>
        <taxon>Pseudonocardiaceae</taxon>
        <taxon>Saccharopolyspora</taxon>
    </lineage>
</organism>
<evidence type="ECO:0000313" key="3">
    <source>
        <dbReference type="EMBL" id="SEF54056.1"/>
    </source>
</evidence>
<accession>A0A1H5STY9</accession>
<dbReference type="EMBL" id="FOME01000001">
    <property type="protein sequence ID" value="SFC53477.1"/>
    <property type="molecule type" value="Genomic_DNA"/>
</dbReference>
<evidence type="ECO:0000313" key="6">
    <source>
        <dbReference type="Proteomes" id="UP000236729"/>
    </source>
</evidence>
<evidence type="ECO:0000256" key="2">
    <source>
        <dbReference type="SAM" id="Phobius"/>
    </source>
</evidence>
<evidence type="ECO:0000256" key="1">
    <source>
        <dbReference type="SAM" id="MobiDB-lite"/>
    </source>
</evidence>
<keyword evidence="2" id="KW-1133">Transmembrane helix</keyword>
<reference evidence="3" key="2">
    <citation type="submission" date="2016-10" db="EMBL/GenBank/DDBJ databases">
        <authorList>
            <person name="de Groot N.N."/>
        </authorList>
    </citation>
    <scope>NUCLEOTIDE SEQUENCE [LARGE SCALE GENOMIC DNA]</scope>
    <source>
        <strain evidence="3">ATCC 20501</strain>
    </source>
</reference>
<evidence type="ECO:0000313" key="5">
    <source>
        <dbReference type="Proteomes" id="UP000199690"/>
    </source>
</evidence>
<keyword evidence="2" id="KW-0472">Membrane</keyword>
<dbReference type="InterPro" id="IPR047789">
    <property type="entry name" value="CU044_5270-like"/>
</dbReference>
<sequence length="307" mass="32269">MDELDLLSRLRPDTPEPDPAVLAGHRTALLNGAGVRRRRWPVPRLAVGVAALALIGVVTAVVVLPVPGTPTAPPPAPVAPAFSSPGVVLANAANAVASTPAGRGDWTYLSTVIVLEDAGRHVIRTETWQKVDGTEALVRTDRNGVVDEIKPTTLDLGPPSLYNPTYQYLTTLPTDPTALRAEIYAQVQAHFDRSGPGAAQLYTVDQLVFQMISGLVSGAAPPELKAALYRVAATIPDVEFVDDVTDAVGRNGIGVARTVNNAGDRTVLMFDRSTFQVLGVLGVVHDGRTDADAVLSSGLVADVGQRP</sequence>
<feature type="compositionally biased region" description="Basic and acidic residues" evidence="1">
    <location>
        <begin position="1"/>
        <end position="14"/>
    </location>
</feature>
<accession>A0A1I1JXS7</accession>
<dbReference type="RefSeq" id="WP_093346488.1">
    <property type="nucleotide sequence ID" value="NZ_FNVB01000002.1"/>
</dbReference>
<dbReference type="NCBIfam" id="NF038083">
    <property type="entry name" value="CU044_5270_fam"/>
    <property type="match status" value="1"/>
</dbReference>
<dbReference type="Proteomes" id="UP000199690">
    <property type="component" value="Unassembled WGS sequence"/>
</dbReference>
<protein>
    <recommendedName>
        <fullName evidence="7">CU044_5270 family protein</fullName>
    </recommendedName>
</protein>